<name>A0A7H9DYK3_ANAPH</name>
<feature type="compositionally biased region" description="Low complexity" evidence="1">
    <location>
        <begin position="475"/>
        <end position="485"/>
    </location>
</feature>
<feature type="region of interest" description="Disordered" evidence="1">
    <location>
        <begin position="425"/>
        <end position="486"/>
    </location>
</feature>
<gene>
    <name evidence="2" type="ORF">O998_01775</name>
</gene>
<dbReference type="Proteomes" id="UP000510938">
    <property type="component" value="Chromosome"/>
</dbReference>
<proteinExistence type="predicted"/>
<accession>A0A7H9DYK3</accession>
<dbReference type="AlphaFoldDB" id="A0A7H9DYK3"/>
<dbReference type="RefSeq" id="WP_373279568.1">
    <property type="nucleotide sequence ID" value="NZ_CP046639.1"/>
</dbReference>
<feature type="compositionally biased region" description="Polar residues" evidence="1">
    <location>
        <begin position="432"/>
        <end position="447"/>
    </location>
</feature>
<dbReference type="NCBIfam" id="NF047348">
    <property type="entry name" value="HGE-14_Nterm"/>
    <property type="match status" value="1"/>
</dbReference>
<evidence type="ECO:0000256" key="1">
    <source>
        <dbReference type="SAM" id="MobiDB-lite"/>
    </source>
</evidence>
<feature type="region of interest" description="Disordered" evidence="1">
    <location>
        <begin position="530"/>
        <end position="554"/>
    </location>
</feature>
<evidence type="ECO:0000313" key="2">
    <source>
        <dbReference type="EMBL" id="QLL66585.1"/>
    </source>
</evidence>
<evidence type="ECO:0000313" key="3">
    <source>
        <dbReference type="Proteomes" id="UP000510938"/>
    </source>
</evidence>
<evidence type="ECO:0008006" key="4">
    <source>
        <dbReference type="Google" id="ProtNLM"/>
    </source>
</evidence>
<protein>
    <recommendedName>
        <fullName evidence="4">HGE-14 protein</fullName>
    </recommendedName>
</protein>
<reference evidence="2 3" key="1">
    <citation type="submission" date="2019-12" db="EMBL/GenBank/DDBJ databases">
        <title>A sheep strain of Anaplasma phagocytophilum contains multiple genomes.</title>
        <authorList>
            <person name="Barbet A.F."/>
            <person name="Crosby F.L."/>
            <person name="Eskeland S."/>
            <person name="Stuen S."/>
            <person name="Granquist E.G."/>
            <person name="Munderloh U.G."/>
        </authorList>
    </citation>
    <scope>NUCLEOTIDE SEQUENCE [LARGE SCALE GENOMIC DNA]</scope>
    <source>
        <strain evidence="2 3">Norway Variant 1</strain>
    </source>
</reference>
<organism evidence="2 3">
    <name type="scientific">Anaplasma phagocytophilum str. Norway variant1</name>
    <dbReference type="NCBI Taxonomy" id="1392506"/>
    <lineage>
        <taxon>Bacteria</taxon>
        <taxon>Pseudomonadati</taxon>
        <taxon>Pseudomonadota</taxon>
        <taxon>Alphaproteobacteria</taxon>
        <taxon>Rickettsiales</taxon>
        <taxon>Anaplasmataceae</taxon>
        <taxon>Anaplasma</taxon>
        <taxon>phagocytophilum group</taxon>
    </lineage>
</organism>
<sequence>MHTPRTFDPSMFLYSYSGLSSTEHKDAVCHAITSGAMPYAGCLQAVHACALELRNTFNEIGKLDGAFAAHAHRMVRLLYFLDEQKSITGLYPAEKERVLYDIIHRLYDALYACVTENSNEDAARFRDPSFVGHGVHLQIAKACSILVNAIAIANCCARTVVMRSVSAVGEREEDDPFLARLALTTYANIRFAAIRRCLNSASGSEDRERRKAILRMVQHNTELARKISELVEPAMPDHFRSRTESCLKKILDVIETRSAACQVMVLGDDIAQLRLSLATEARIVLSNNLDRYVGRTGVGSAAQTSPSMCVNALIKALGCTLLVYREYAASESANHPFAGSLEQCIRILRDDVCPGVLSHECTGEGGSSLAHRVCLHLDRTTDELAAISPELLINPQVSGKLHRMALRYLAEASCAWKSANREHFDVPEEGESSSIQPSTSGLGSTSAGVGGAQASYTPTPPRDPGVTPHAYAQPSTSGLGSTSSGQVAPRVSYISRPALGSMAHVYVQPSASYEQPSTSAGVSFSLGELQVASHRAQTPSDDELEPQSKQARRA</sequence>
<dbReference type="EMBL" id="CP046639">
    <property type="protein sequence ID" value="QLL66585.1"/>
    <property type="molecule type" value="Genomic_DNA"/>
</dbReference>